<dbReference type="InterPro" id="IPR002508">
    <property type="entry name" value="MurNAc-LAA_cat"/>
</dbReference>
<dbReference type="EMBL" id="JAPMXC010000006">
    <property type="protein sequence ID" value="MCY0388815.1"/>
    <property type="molecule type" value="Genomic_DNA"/>
</dbReference>
<dbReference type="CDD" id="cd02696">
    <property type="entry name" value="MurNAc-LAA"/>
    <property type="match status" value="1"/>
</dbReference>
<dbReference type="Gene3D" id="2.60.40.3500">
    <property type="match status" value="1"/>
</dbReference>
<protein>
    <recommendedName>
        <fullName evidence="2">N-acetylmuramoyl-L-alanine amidase</fullName>
        <ecNumber evidence="2">3.5.1.28</ecNumber>
    </recommendedName>
</protein>
<evidence type="ECO:0000256" key="4">
    <source>
        <dbReference type="SAM" id="MobiDB-lite"/>
    </source>
</evidence>
<keyword evidence="3 6" id="KW-0378">Hydrolase</keyword>
<feature type="region of interest" description="Disordered" evidence="4">
    <location>
        <begin position="168"/>
        <end position="196"/>
    </location>
</feature>
<name>A0ABT3ZRG7_9BURK</name>
<feature type="compositionally biased region" description="Polar residues" evidence="4">
    <location>
        <begin position="175"/>
        <end position="190"/>
    </location>
</feature>
<dbReference type="Pfam" id="PF11741">
    <property type="entry name" value="AMIN"/>
    <property type="match status" value="1"/>
</dbReference>
<feature type="domain" description="MurNAc-LAA" evidence="5">
    <location>
        <begin position="331"/>
        <end position="486"/>
    </location>
</feature>
<keyword evidence="7" id="KW-1185">Reference proteome</keyword>
<dbReference type="Gene3D" id="3.40.630.40">
    <property type="entry name" value="Zn-dependent exopeptidases"/>
    <property type="match status" value="1"/>
</dbReference>
<comment type="catalytic activity">
    <reaction evidence="1">
        <text>Hydrolyzes the link between N-acetylmuramoyl residues and L-amino acid residues in certain cell-wall glycopeptides.</text>
        <dbReference type="EC" id="3.5.1.28"/>
    </reaction>
</comment>
<accession>A0ABT3ZRG7</accession>
<organism evidence="6 7">
    <name type="scientific">Robbsia betulipollinis</name>
    <dbReference type="NCBI Taxonomy" id="2981849"/>
    <lineage>
        <taxon>Bacteria</taxon>
        <taxon>Pseudomonadati</taxon>
        <taxon>Pseudomonadota</taxon>
        <taxon>Betaproteobacteria</taxon>
        <taxon>Burkholderiales</taxon>
        <taxon>Burkholderiaceae</taxon>
        <taxon>Robbsia</taxon>
    </lineage>
</organism>
<evidence type="ECO:0000256" key="1">
    <source>
        <dbReference type="ARBA" id="ARBA00001561"/>
    </source>
</evidence>
<evidence type="ECO:0000259" key="5">
    <source>
        <dbReference type="SMART" id="SM00646"/>
    </source>
</evidence>
<sequence length="501" mass="54126">MLIKPFRSIESAASAPHSWGRRKMLYAGASTFALALAPGLARAASVMAVRVWPAEDYTRVTIESDQELKFQQQLLANPDRLVVDLEGIDLDKPLRDLVAKIAPNDPQIEKVRVGQFQPHVVRLVFDLKMAVKPQSFTLPPVSNYRHRMVLDLYPSVAPDPLLALLQKSQGKEQALAQQSTPPQTTLSGPQASGDDPETFFQRYAQAQNGTPRAPVAPAMPAPPVLAQAKPILPPGAVAAPSRRLSPQLALDDYGFKGPGKAGPKTLRLLTIAIDPGHGGEDPGATGMTGMHEKHVVLDIGSKLREKIDAEPNMRAMMTRDDDFFVPLNVRVQKARRVGADLFVSIHADAFTTPQARGSSVFALSDRGASSAAARWMANKENSSDTIGGVPAGIQDVALTRALLDMSTTAQIRDSMKYGSFVLNEIGGINKLHKGSVEQAGFAVLKAPDIPSVLVETAFISNPEEEAKLKNEDYRDQMANAILRGIKKYLAAHPPLAKNTVV</sequence>
<dbReference type="PANTHER" id="PTHR30404:SF0">
    <property type="entry name" value="N-ACETYLMURAMOYL-L-ALANINE AMIDASE AMIC"/>
    <property type="match status" value="1"/>
</dbReference>
<dbReference type="InterPro" id="IPR050695">
    <property type="entry name" value="N-acetylmuramoyl_amidase_3"/>
</dbReference>
<proteinExistence type="predicted"/>
<dbReference type="Proteomes" id="UP001082899">
    <property type="component" value="Unassembled WGS sequence"/>
</dbReference>
<evidence type="ECO:0000256" key="2">
    <source>
        <dbReference type="ARBA" id="ARBA00011901"/>
    </source>
</evidence>
<evidence type="ECO:0000313" key="6">
    <source>
        <dbReference type="EMBL" id="MCY0388815.1"/>
    </source>
</evidence>
<dbReference type="PANTHER" id="PTHR30404">
    <property type="entry name" value="N-ACETYLMURAMOYL-L-ALANINE AMIDASE"/>
    <property type="match status" value="1"/>
</dbReference>
<dbReference type="InterPro" id="IPR021731">
    <property type="entry name" value="AMIN_dom"/>
</dbReference>
<gene>
    <name evidence="6" type="ORF">OVY01_16700</name>
</gene>
<dbReference type="SMART" id="SM00646">
    <property type="entry name" value="Ami_3"/>
    <property type="match status" value="1"/>
</dbReference>
<comment type="caution">
    <text evidence="6">The sequence shown here is derived from an EMBL/GenBank/DDBJ whole genome shotgun (WGS) entry which is preliminary data.</text>
</comment>
<evidence type="ECO:0000256" key="3">
    <source>
        <dbReference type="ARBA" id="ARBA00022801"/>
    </source>
</evidence>
<dbReference type="EC" id="3.5.1.28" evidence="2"/>
<evidence type="ECO:0000313" key="7">
    <source>
        <dbReference type="Proteomes" id="UP001082899"/>
    </source>
</evidence>
<dbReference type="GO" id="GO:0008745">
    <property type="term" value="F:N-acetylmuramoyl-L-alanine amidase activity"/>
    <property type="evidence" value="ECO:0007669"/>
    <property type="project" value="UniProtKB-EC"/>
</dbReference>
<dbReference type="Pfam" id="PF01520">
    <property type="entry name" value="Amidase_3"/>
    <property type="match status" value="1"/>
</dbReference>
<reference evidence="6" key="1">
    <citation type="submission" date="2022-11" db="EMBL/GenBank/DDBJ databases">
        <title>Robbsia betulipollinis sp. nov., isolated from pollen of birch (Betula pendula).</title>
        <authorList>
            <person name="Shi H."/>
            <person name="Ambika Manirajan B."/>
            <person name="Ratering S."/>
            <person name="Geissler-Plaum R."/>
            <person name="Schnell S."/>
        </authorList>
    </citation>
    <scope>NUCLEOTIDE SEQUENCE</scope>
    <source>
        <strain evidence="6">Bb-Pol-6</strain>
    </source>
</reference>
<dbReference type="RefSeq" id="WP_267848701.1">
    <property type="nucleotide sequence ID" value="NZ_JAPMXC010000006.1"/>
</dbReference>
<dbReference type="SUPFAM" id="SSF53187">
    <property type="entry name" value="Zn-dependent exopeptidases"/>
    <property type="match status" value="1"/>
</dbReference>